<dbReference type="PANTHER" id="PTHR43400:SF7">
    <property type="entry name" value="FAD-DEPENDENT OXIDOREDUCTASE 2 FAD BINDING DOMAIN-CONTAINING PROTEIN"/>
    <property type="match status" value="1"/>
</dbReference>
<keyword evidence="10" id="KW-0732">Signal</keyword>
<dbReference type="Proteomes" id="UP001487305">
    <property type="component" value="Unassembled WGS sequence"/>
</dbReference>
<comment type="caution">
    <text evidence="12">The sequence shown here is derived from an EMBL/GenBank/DDBJ whole genome shotgun (WGS) entry which is preliminary data.</text>
</comment>
<evidence type="ECO:0000256" key="1">
    <source>
        <dbReference type="ARBA" id="ARBA00001917"/>
    </source>
</evidence>
<comment type="similarity">
    <text evidence="3">Belongs to the FAD-dependent oxidoreductase 2 family. FRD/SDH subfamily.</text>
</comment>
<evidence type="ECO:0000256" key="7">
    <source>
        <dbReference type="ARBA" id="ARBA00022827"/>
    </source>
</evidence>
<reference evidence="12 13" key="1">
    <citation type="submission" date="2024-04" db="EMBL/GenBank/DDBJ databases">
        <title>Human intestinal bacterial collection.</title>
        <authorList>
            <person name="Pauvert C."/>
            <person name="Hitch T.C.A."/>
            <person name="Clavel T."/>
        </authorList>
    </citation>
    <scope>NUCLEOTIDE SEQUENCE [LARGE SCALE GENOMIC DNA]</scope>
    <source>
        <strain evidence="12 13">CLA-KB-H42</strain>
    </source>
</reference>
<dbReference type="RefSeq" id="WP_102374870.1">
    <property type="nucleotide sequence ID" value="NZ_JBBNOP010000003.1"/>
</dbReference>
<feature type="chain" id="PRO_5045573840" description="Urocanate reductase" evidence="10">
    <location>
        <begin position="30"/>
        <end position="593"/>
    </location>
</feature>
<dbReference type="PROSITE" id="PS51257">
    <property type="entry name" value="PROKAR_LIPOPROTEIN"/>
    <property type="match status" value="1"/>
</dbReference>
<dbReference type="InterPro" id="IPR007329">
    <property type="entry name" value="FMN-bd"/>
</dbReference>
<gene>
    <name evidence="12" type="ORF">AAA083_05200</name>
</gene>
<dbReference type="EC" id="1.3.99.33" evidence="4"/>
<keyword evidence="13" id="KW-1185">Reference proteome</keyword>
<dbReference type="InterPro" id="IPR036188">
    <property type="entry name" value="FAD/NAD-bd_sf"/>
</dbReference>
<comment type="cofactor">
    <cofactor evidence="1">
        <name>FMN</name>
        <dbReference type="ChEBI" id="CHEBI:58210"/>
    </cofactor>
</comment>
<evidence type="ECO:0000313" key="12">
    <source>
        <dbReference type="EMBL" id="MEQ3362369.1"/>
    </source>
</evidence>
<dbReference type="Gene3D" id="3.50.50.60">
    <property type="entry name" value="FAD/NAD(P)-binding domain"/>
    <property type="match status" value="1"/>
</dbReference>
<evidence type="ECO:0000256" key="3">
    <source>
        <dbReference type="ARBA" id="ARBA00008040"/>
    </source>
</evidence>
<evidence type="ECO:0000313" key="13">
    <source>
        <dbReference type="Proteomes" id="UP001487305"/>
    </source>
</evidence>
<protein>
    <recommendedName>
        <fullName evidence="5">Urocanate reductase</fullName>
        <ecNumber evidence="4">1.3.99.33</ecNumber>
    </recommendedName>
</protein>
<evidence type="ECO:0000256" key="4">
    <source>
        <dbReference type="ARBA" id="ARBA00013137"/>
    </source>
</evidence>
<feature type="domain" description="FMN-binding" evidence="11">
    <location>
        <begin position="53"/>
        <end position="127"/>
    </location>
</feature>
<dbReference type="Pfam" id="PF00890">
    <property type="entry name" value="FAD_binding_2"/>
    <property type="match status" value="1"/>
</dbReference>
<dbReference type="InterPro" id="IPR003953">
    <property type="entry name" value="FAD-dep_OxRdtase_2_FAD-bd"/>
</dbReference>
<dbReference type="Gene3D" id="3.90.1010.20">
    <property type="match status" value="1"/>
</dbReference>
<comment type="catalytic activity">
    <reaction evidence="9">
        <text>dihydrourocanate + A = urocanate + AH2</text>
        <dbReference type="Rhea" id="RHEA:36059"/>
        <dbReference type="ChEBI" id="CHEBI:13193"/>
        <dbReference type="ChEBI" id="CHEBI:17499"/>
        <dbReference type="ChEBI" id="CHEBI:27247"/>
        <dbReference type="ChEBI" id="CHEBI:72991"/>
        <dbReference type="EC" id="1.3.99.33"/>
    </reaction>
</comment>
<organism evidence="12 13">
    <name type="scientific">Raoultibacter massiliensis</name>
    <dbReference type="NCBI Taxonomy" id="1852371"/>
    <lineage>
        <taxon>Bacteria</taxon>
        <taxon>Bacillati</taxon>
        <taxon>Actinomycetota</taxon>
        <taxon>Coriobacteriia</taxon>
        <taxon>Eggerthellales</taxon>
        <taxon>Eggerthellaceae</taxon>
        <taxon>Raoultibacter</taxon>
    </lineage>
</organism>
<dbReference type="InterPro" id="IPR027477">
    <property type="entry name" value="Succ_DH/fumarate_Rdtase_cat_sf"/>
</dbReference>
<dbReference type="PANTHER" id="PTHR43400">
    <property type="entry name" value="FUMARATE REDUCTASE"/>
    <property type="match status" value="1"/>
</dbReference>
<dbReference type="SMART" id="SM00900">
    <property type="entry name" value="FMN_bind"/>
    <property type="match status" value="1"/>
</dbReference>
<sequence>MEERNSISRRGFLRGTAAVALGGAGFALAGCSPNAEKQEQALASGTYAGTAMGRAGNVTVELTVNNGCIVKAAMIDSSETAVISDNAAERVLRDIVEYQTVAVDTVAGATLTSMAVISAAELALKQAGDIAAFKAGPDYPAPSCEDCSADVVIVGAGSAGMNAAAKLIDAGANVILVEKQGFLGGGDTMFASSGLAGGGGYTVYKKGIADSSEQDYLDAKKKTAEKSGLPVDIDCLTAYSLRSGDAVDAYIAIGVPFGRYANFSNTIIDGSSPGTHIIKRLSEQMDAKGVDYRLNTALVSIVKEGDTVTGVVVANDAGEYTISAGAVLLACGGFGNNEDMLAEYADAAEYCGLPHSGSASAMGEGILAAEAIGADICNMTAIKANNICHITDTGAVISLAAIQSVAVLVDDTGKRFISETGSTVHEKSDAELGLPNQEAWAIFDQTTIDEKKLISDYNDLGYFETGDSWEKLAEAMGFDDAAKHNFVETMERWQSTGVGNVEEEFGAKVASVFDNPPYYAALVKPAMQSTYGGIRTDPSARVVDSSGGVISGLYAAGAVSGHGCFGNEVGNGLAIASAFGIIAAETIASDRAL</sequence>
<accession>A0ABV1JBA5</accession>
<dbReference type="InterPro" id="IPR006311">
    <property type="entry name" value="TAT_signal"/>
</dbReference>
<feature type="signal peptide" evidence="10">
    <location>
        <begin position="1"/>
        <end position="29"/>
    </location>
</feature>
<evidence type="ECO:0000256" key="2">
    <source>
        <dbReference type="ARBA" id="ARBA00001974"/>
    </source>
</evidence>
<proteinExistence type="inferred from homology"/>
<keyword evidence="8" id="KW-0560">Oxidoreductase</keyword>
<keyword evidence="7" id="KW-0274">FAD</keyword>
<comment type="cofactor">
    <cofactor evidence="2">
        <name>FAD</name>
        <dbReference type="ChEBI" id="CHEBI:57692"/>
    </cofactor>
</comment>
<evidence type="ECO:0000256" key="10">
    <source>
        <dbReference type="SAM" id="SignalP"/>
    </source>
</evidence>
<dbReference type="SUPFAM" id="SSF51905">
    <property type="entry name" value="FAD/NAD(P)-binding domain"/>
    <property type="match status" value="1"/>
</dbReference>
<evidence type="ECO:0000256" key="6">
    <source>
        <dbReference type="ARBA" id="ARBA00022630"/>
    </source>
</evidence>
<keyword evidence="6" id="KW-0285">Flavoprotein</keyword>
<name>A0ABV1JBA5_9ACTN</name>
<evidence type="ECO:0000259" key="11">
    <source>
        <dbReference type="SMART" id="SM00900"/>
    </source>
</evidence>
<dbReference type="InterPro" id="IPR050315">
    <property type="entry name" value="FAD-oxidoreductase_2"/>
</dbReference>
<evidence type="ECO:0000256" key="5">
    <source>
        <dbReference type="ARBA" id="ARBA00015872"/>
    </source>
</evidence>
<evidence type="ECO:0000256" key="9">
    <source>
        <dbReference type="ARBA" id="ARBA00049922"/>
    </source>
</evidence>
<dbReference type="SUPFAM" id="SSF56425">
    <property type="entry name" value="Succinate dehydrogenase/fumarate reductase flavoprotein, catalytic domain"/>
    <property type="match status" value="1"/>
</dbReference>
<dbReference type="Gene3D" id="3.90.700.10">
    <property type="entry name" value="Succinate dehydrogenase/fumarate reductase flavoprotein, catalytic domain"/>
    <property type="match status" value="1"/>
</dbReference>
<dbReference type="EMBL" id="JBBNOP010000003">
    <property type="protein sequence ID" value="MEQ3362369.1"/>
    <property type="molecule type" value="Genomic_DNA"/>
</dbReference>
<dbReference type="Pfam" id="PF04205">
    <property type="entry name" value="FMN_bind"/>
    <property type="match status" value="1"/>
</dbReference>
<evidence type="ECO:0000256" key="8">
    <source>
        <dbReference type="ARBA" id="ARBA00023002"/>
    </source>
</evidence>
<dbReference type="PROSITE" id="PS51318">
    <property type="entry name" value="TAT"/>
    <property type="match status" value="1"/>
</dbReference>